<evidence type="ECO:0000313" key="3">
    <source>
        <dbReference type="Proteomes" id="UP001431783"/>
    </source>
</evidence>
<feature type="compositionally biased region" description="Basic residues" evidence="1">
    <location>
        <begin position="1"/>
        <end position="15"/>
    </location>
</feature>
<reference evidence="2 3" key="1">
    <citation type="submission" date="2023-03" db="EMBL/GenBank/DDBJ databases">
        <title>Genome insight into feeding habits of ladybird beetles.</title>
        <authorList>
            <person name="Li H.-S."/>
            <person name="Huang Y.-H."/>
            <person name="Pang H."/>
        </authorList>
    </citation>
    <scope>NUCLEOTIDE SEQUENCE [LARGE SCALE GENOMIC DNA]</scope>
    <source>
        <strain evidence="2">SYSU_2023b</strain>
        <tissue evidence="2">Whole body</tissue>
    </source>
</reference>
<sequence>MGRKTNPKSKEKRLQRKGEQMEVSQAMQIVPQANKLEDPLEPFPVFRKFSKNVMNAELYVTRVVNLRLDESSPMDYDVDYTYEILSESNKSTCVYDVEDYKYGILNNAQENVFHLTSDNILLMETILLDTILPTLEYCC</sequence>
<dbReference type="AlphaFoldDB" id="A0AAW1UEE9"/>
<evidence type="ECO:0000313" key="2">
    <source>
        <dbReference type="EMBL" id="KAK9878465.1"/>
    </source>
</evidence>
<feature type="region of interest" description="Disordered" evidence="1">
    <location>
        <begin position="1"/>
        <end position="21"/>
    </location>
</feature>
<accession>A0AAW1UEE9</accession>
<comment type="caution">
    <text evidence="2">The sequence shown here is derived from an EMBL/GenBank/DDBJ whole genome shotgun (WGS) entry which is preliminary data.</text>
</comment>
<dbReference type="EMBL" id="JARQZJ010000048">
    <property type="protein sequence ID" value="KAK9878465.1"/>
    <property type="molecule type" value="Genomic_DNA"/>
</dbReference>
<protein>
    <submittedName>
        <fullName evidence="2">Uncharacterized protein</fullName>
    </submittedName>
</protein>
<dbReference type="Proteomes" id="UP001431783">
    <property type="component" value="Unassembled WGS sequence"/>
</dbReference>
<organism evidence="2 3">
    <name type="scientific">Henosepilachna vigintioctopunctata</name>
    <dbReference type="NCBI Taxonomy" id="420089"/>
    <lineage>
        <taxon>Eukaryota</taxon>
        <taxon>Metazoa</taxon>
        <taxon>Ecdysozoa</taxon>
        <taxon>Arthropoda</taxon>
        <taxon>Hexapoda</taxon>
        <taxon>Insecta</taxon>
        <taxon>Pterygota</taxon>
        <taxon>Neoptera</taxon>
        <taxon>Endopterygota</taxon>
        <taxon>Coleoptera</taxon>
        <taxon>Polyphaga</taxon>
        <taxon>Cucujiformia</taxon>
        <taxon>Coccinelloidea</taxon>
        <taxon>Coccinellidae</taxon>
        <taxon>Epilachninae</taxon>
        <taxon>Epilachnini</taxon>
        <taxon>Henosepilachna</taxon>
    </lineage>
</organism>
<name>A0AAW1UEE9_9CUCU</name>
<evidence type="ECO:0000256" key="1">
    <source>
        <dbReference type="SAM" id="MobiDB-lite"/>
    </source>
</evidence>
<proteinExistence type="predicted"/>
<keyword evidence="3" id="KW-1185">Reference proteome</keyword>
<gene>
    <name evidence="2" type="ORF">WA026_022105</name>
</gene>